<dbReference type="InterPro" id="IPR043148">
    <property type="entry name" value="TagF_C"/>
</dbReference>
<proteinExistence type="predicted"/>
<sequence length="389" mass="43384">MEFAFLFIGGPHQVFHLAPVAARLSQLAPRARVTCLYPDDETGNALEHVRGRMAADRLVLERIAPPAWAEGLARILHHQSLRKLPTLMRLATRLKRAAAIITPERTSAALRHMGLGRSLMIHFRHGAGDRAPSSESRLRAFDMVAVPGKKDVRRAVGVQHLDPARVRQCGYVKLDYLSRCGGARPALFPNDRPVVFYNAHFDLGLSSWTRAREIVDAFRRQDAYNLVVAPHIRLGGDMSADERAEWTRLADPERIIVDFDSVRMIDMTYAQAADVYLGDMSSQFYEFLATPRPAVFVNAHGADWRADPRYAGWHLGEVVDEPGDIIAAVDRARERHPALIERQRDATREAFGDYGGAIERGAELILETTASFHGKAPPARTTQRPVAAH</sequence>
<keyword evidence="2" id="KW-1185">Reference proteome</keyword>
<dbReference type="RefSeq" id="WP_179220658.1">
    <property type="nucleotide sequence ID" value="NZ_FZOS01000001.1"/>
</dbReference>
<dbReference type="SUPFAM" id="SSF53756">
    <property type="entry name" value="UDP-Glycosyltransferase/glycogen phosphorylase"/>
    <property type="match status" value="1"/>
</dbReference>
<organism evidence="1 2">
    <name type="scientific">Edaphosphingomonas laterariae</name>
    <dbReference type="NCBI Taxonomy" id="861865"/>
    <lineage>
        <taxon>Bacteria</taxon>
        <taxon>Pseudomonadati</taxon>
        <taxon>Pseudomonadota</taxon>
        <taxon>Alphaproteobacteria</taxon>
        <taxon>Sphingomonadales</taxon>
        <taxon>Rhizorhabdaceae</taxon>
        <taxon>Edaphosphingomonas</taxon>
    </lineage>
</organism>
<dbReference type="Gene3D" id="3.40.50.12580">
    <property type="match status" value="1"/>
</dbReference>
<evidence type="ECO:0000313" key="2">
    <source>
        <dbReference type="Proteomes" id="UP000198281"/>
    </source>
</evidence>
<evidence type="ECO:0008006" key="3">
    <source>
        <dbReference type="Google" id="ProtNLM"/>
    </source>
</evidence>
<reference evidence="2" key="1">
    <citation type="submission" date="2017-06" db="EMBL/GenBank/DDBJ databases">
        <authorList>
            <person name="Varghese N."/>
            <person name="Submissions S."/>
        </authorList>
    </citation>
    <scope>NUCLEOTIDE SEQUENCE [LARGE SCALE GENOMIC DNA]</scope>
    <source>
        <strain evidence="2">LNB2</strain>
    </source>
</reference>
<protein>
    <recommendedName>
        <fullName evidence="3">CDP-Glycerol:Poly(Glycerophosphate) glycerophosphotransferase</fullName>
    </recommendedName>
</protein>
<dbReference type="Proteomes" id="UP000198281">
    <property type="component" value="Unassembled WGS sequence"/>
</dbReference>
<evidence type="ECO:0000313" key="1">
    <source>
        <dbReference type="EMBL" id="SNS08703.1"/>
    </source>
</evidence>
<accession>A0A239BNN3</accession>
<gene>
    <name evidence="1" type="ORF">SAMN06295912_101257</name>
</gene>
<dbReference type="AlphaFoldDB" id="A0A239BNN3"/>
<dbReference type="EMBL" id="FZOS01000001">
    <property type="protein sequence ID" value="SNS08703.1"/>
    <property type="molecule type" value="Genomic_DNA"/>
</dbReference>
<name>A0A239BNN3_9SPHN</name>